<dbReference type="Gene3D" id="1.20.1050.10">
    <property type="match status" value="1"/>
</dbReference>
<accession>A0ABT1ZP67</accession>
<evidence type="ECO:0000313" key="4">
    <source>
        <dbReference type="EMBL" id="MCS0581685.1"/>
    </source>
</evidence>
<organism evidence="4 5">
    <name type="scientific">Massilia pinisoli</name>
    <dbReference type="NCBI Taxonomy" id="1772194"/>
    <lineage>
        <taxon>Bacteria</taxon>
        <taxon>Pseudomonadati</taxon>
        <taxon>Pseudomonadota</taxon>
        <taxon>Betaproteobacteria</taxon>
        <taxon>Burkholderiales</taxon>
        <taxon>Oxalobacteraceae</taxon>
        <taxon>Telluria group</taxon>
        <taxon>Massilia</taxon>
    </lineage>
</organism>
<gene>
    <name evidence="4" type="primary">maiA</name>
    <name evidence="4" type="ORF">NX784_08775</name>
</gene>
<dbReference type="RefSeq" id="WP_258816275.1">
    <property type="nucleotide sequence ID" value="NZ_JANUGW010000005.1"/>
</dbReference>
<evidence type="ECO:0000313" key="5">
    <source>
        <dbReference type="Proteomes" id="UP001204151"/>
    </source>
</evidence>
<dbReference type="NCBIfam" id="TIGR01262">
    <property type="entry name" value="maiA"/>
    <property type="match status" value="1"/>
</dbReference>
<dbReference type="PROSITE" id="PS50405">
    <property type="entry name" value="GST_CTER"/>
    <property type="match status" value="1"/>
</dbReference>
<dbReference type="InterPro" id="IPR040079">
    <property type="entry name" value="Glutathione_S-Trfase"/>
</dbReference>
<evidence type="ECO:0000256" key="1">
    <source>
        <dbReference type="ARBA" id="ARBA00010007"/>
    </source>
</evidence>
<dbReference type="Gene3D" id="3.40.30.10">
    <property type="entry name" value="Glutaredoxin"/>
    <property type="match status" value="1"/>
</dbReference>
<dbReference type="SFLD" id="SFLDS00019">
    <property type="entry name" value="Glutathione_Transferase_(cytos"/>
    <property type="match status" value="1"/>
</dbReference>
<dbReference type="InterPro" id="IPR005955">
    <property type="entry name" value="GST_Zeta"/>
</dbReference>
<dbReference type="PROSITE" id="PS50404">
    <property type="entry name" value="GST_NTER"/>
    <property type="match status" value="1"/>
</dbReference>
<dbReference type="EC" id="5.2.1.2" evidence="4"/>
<evidence type="ECO:0000259" key="2">
    <source>
        <dbReference type="PROSITE" id="PS50404"/>
    </source>
</evidence>
<protein>
    <submittedName>
        <fullName evidence="4">Maleylacetoacetate isomerase</fullName>
        <ecNumber evidence="4">5.2.1.2</ecNumber>
    </submittedName>
</protein>
<evidence type="ECO:0000259" key="3">
    <source>
        <dbReference type="PROSITE" id="PS50405"/>
    </source>
</evidence>
<dbReference type="InterPro" id="IPR010987">
    <property type="entry name" value="Glutathione-S-Trfase_C-like"/>
</dbReference>
<dbReference type="SUPFAM" id="SSF52833">
    <property type="entry name" value="Thioredoxin-like"/>
    <property type="match status" value="1"/>
</dbReference>
<dbReference type="Pfam" id="PF13417">
    <property type="entry name" value="GST_N_3"/>
    <property type="match status" value="1"/>
</dbReference>
<proteinExistence type="inferred from homology"/>
<comment type="similarity">
    <text evidence="1">Belongs to the GST superfamily. Zeta family.</text>
</comment>
<keyword evidence="4" id="KW-0413">Isomerase</keyword>
<reference evidence="4 5" key="1">
    <citation type="submission" date="2022-08" db="EMBL/GenBank/DDBJ databases">
        <title>Reclassification of Massilia species as members of the genera Telluria, Duganella, Pseudoduganella, Mokoshia gen. nov. and Zemynaea gen. nov. using orthogonal and non-orthogonal genome-based approaches.</title>
        <authorList>
            <person name="Bowman J.P."/>
        </authorList>
    </citation>
    <scope>NUCLEOTIDE SEQUENCE [LARGE SCALE GENOMIC DNA]</scope>
    <source>
        <strain evidence="4 5">JCM 31316</strain>
    </source>
</reference>
<dbReference type="GO" id="GO:0016034">
    <property type="term" value="F:maleylacetoacetate isomerase activity"/>
    <property type="evidence" value="ECO:0007669"/>
    <property type="project" value="UniProtKB-EC"/>
</dbReference>
<dbReference type="InterPro" id="IPR004045">
    <property type="entry name" value="Glutathione_S-Trfase_N"/>
</dbReference>
<dbReference type="InterPro" id="IPR036249">
    <property type="entry name" value="Thioredoxin-like_sf"/>
</dbReference>
<name>A0ABT1ZP67_9BURK</name>
<comment type="caution">
    <text evidence="4">The sequence shown here is derived from an EMBL/GenBank/DDBJ whole genome shotgun (WGS) entry which is preliminary data.</text>
</comment>
<keyword evidence="5" id="KW-1185">Reference proteome</keyword>
<sequence length="214" mass="23028">MKLYDAAISSAAARVRITLALKGIAVERIPVEIVGSGAENRRPAYLDVNPQGLVPALLTDDGVLLTQSLAIVEYLDEVYPQSPLLPSDAATRAWVRAFVLAVLAETHAIVTPRVVNHLASLPGSDETTAPAWRRHWTAEGIDALEALLARRHAVVPSRFCAGDTPGLADVFLFPQALNAGRVDLPLARWPHVEAIARRLADIPAFADNAQATLR</sequence>
<dbReference type="InterPro" id="IPR036282">
    <property type="entry name" value="Glutathione-S-Trfase_C_sf"/>
</dbReference>
<dbReference type="SFLD" id="SFLDG00358">
    <property type="entry name" value="Main_(cytGST)"/>
    <property type="match status" value="1"/>
</dbReference>
<dbReference type="EMBL" id="JANUGW010000005">
    <property type="protein sequence ID" value="MCS0581685.1"/>
    <property type="molecule type" value="Genomic_DNA"/>
</dbReference>
<feature type="domain" description="GST N-terminal" evidence="2">
    <location>
        <begin position="1"/>
        <end position="83"/>
    </location>
</feature>
<dbReference type="PANTHER" id="PTHR42673:SF4">
    <property type="entry name" value="MALEYLACETOACETATE ISOMERASE"/>
    <property type="match status" value="1"/>
</dbReference>
<feature type="domain" description="GST C-terminal" evidence="3">
    <location>
        <begin position="92"/>
        <end position="214"/>
    </location>
</feature>
<dbReference type="SUPFAM" id="SSF47616">
    <property type="entry name" value="GST C-terminal domain-like"/>
    <property type="match status" value="1"/>
</dbReference>
<dbReference type="PANTHER" id="PTHR42673">
    <property type="entry name" value="MALEYLACETOACETATE ISOMERASE"/>
    <property type="match status" value="1"/>
</dbReference>
<dbReference type="Proteomes" id="UP001204151">
    <property type="component" value="Unassembled WGS sequence"/>
</dbReference>